<dbReference type="RefSeq" id="WP_120631160.1">
    <property type="nucleotide sequence ID" value="NZ_RAWI01001294.1"/>
</dbReference>
<keyword evidence="3" id="KW-1185">Reference proteome</keyword>
<organism evidence="2 3">
    <name type="scientific">Corallococcus praedator</name>
    <dbReference type="NCBI Taxonomy" id="2316724"/>
    <lineage>
        <taxon>Bacteria</taxon>
        <taxon>Pseudomonadati</taxon>
        <taxon>Myxococcota</taxon>
        <taxon>Myxococcia</taxon>
        <taxon>Myxococcales</taxon>
        <taxon>Cystobacterineae</taxon>
        <taxon>Myxococcaceae</taxon>
        <taxon>Corallococcus</taxon>
    </lineage>
</organism>
<evidence type="ECO:0000313" key="2">
    <source>
        <dbReference type="EMBL" id="RKH77026.1"/>
    </source>
</evidence>
<dbReference type="EMBL" id="RAWI01001294">
    <property type="protein sequence ID" value="RKH77026.1"/>
    <property type="molecule type" value="Genomic_DNA"/>
</dbReference>
<evidence type="ECO:0000259" key="1">
    <source>
        <dbReference type="Pfam" id="PF14065"/>
    </source>
</evidence>
<gene>
    <name evidence="2" type="ORF">D7Y13_44165</name>
</gene>
<accession>A0ABX9Q1S2</accession>
<proteinExistence type="predicted"/>
<comment type="caution">
    <text evidence="2">The sequence shown here is derived from an EMBL/GenBank/DDBJ whole genome shotgun (WGS) entry which is preliminary data.</text>
</comment>
<dbReference type="Pfam" id="PF14065">
    <property type="entry name" value="Pvc16_N"/>
    <property type="match status" value="1"/>
</dbReference>
<sequence length="135" mass="14711">SYQAEVLLGIAMAALHDEPVLLRDRVVALLAPPPNNTDALLAAFANARLSDQFERLKLAPLSLPPNEMQSLWQSLHGRYRLSFCYQLTTVLIDSRLEPRSGLPVRSVGALVLPFVRPLITAIEPPQAVFAGAGQS</sequence>
<dbReference type="Proteomes" id="UP000278907">
    <property type="component" value="Unassembled WGS sequence"/>
</dbReference>
<protein>
    <submittedName>
        <fullName evidence="2">DUF4255 domain-containing protein</fullName>
    </submittedName>
</protein>
<dbReference type="InterPro" id="IPR025351">
    <property type="entry name" value="Pvc16_N"/>
</dbReference>
<evidence type="ECO:0000313" key="3">
    <source>
        <dbReference type="Proteomes" id="UP000278907"/>
    </source>
</evidence>
<feature type="non-terminal residue" evidence="2">
    <location>
        <position position="135"/>
    </location>
</feature>
<feature type="non-terminal residue" evidence="2">
    <location>
        <position position="1"/>
    </location>
</feature>
<reference evidence="2 3" key="1">
    <citation type="submission" date="2018-09" db="EMBL/GenBank/DDBJ databases">
        <authorList>
            <person name="Livingstone P.G."/>
            <person name="Whitworth D.E."/>
        </authorList>
    </citation>
    <scope>NUCLEOTIDE SEQUENCE [LARGE SCALE GENOMIC DNA]</scope>
    <source>
        <strain evidence="2 3">CA031B</strain>
    </source>
</reference>
<name>A0ABX9Q1S2_9BACT</name>
<feature type="domain" description="Pvc16 N-terminal" evidence="1">
    <location>
        <begin position="4"/>
        <end position="105"/>
    </location>
</feature>